<evidence type="ECO:0000256" key="8">
    <source>
        <dbReference type="SAM" id="MobiDB-lite"/>
    </source>
</evidence>
<proteinExistence type="predicted"/>
<evidence type="ECO:0000256" key="2">
    <source>
        <dbReference type="ARBA" id="ARBA00022723"/>
    </source>
</evidence>
<dbReference type="SMART" id="SM00355">
    <property type="entry name" value="ZnF_C2H2"/>
    <property type="match status" value="4"/>
</dbReference>
<reference evidence="10" key="1">
    <citation type="submission" date="2022-01" db="EMBL/GenBank/DDBJ databases">
        <authorList>
            <person name="Braso-Vives M."/>
        </authorList>
    </citation>
    <scope>NUCLEOTIDE SEQUENCE</scope>
</reference>
<dbReference type="OrthoDB" id="6091938at2759"/>
<feature type="compositionally biased region" description="Polar residues" evidence="8">
    <location>
        <begin position="338"/>
        <end position="356"/>
    </location>
</feature>
<dbReference type="PROSITE" id="PS00028">
    <property type="entry name" value="ZINC_FINGER_C2H2_1"/>
    <property type="match status" value="3"/>
</dbReference>
<feature type="compositionally biased region" description="Basic and acidic residues" evidence="8">
    <location>
        <begin position="60"/>
        <end position="70"/>
    </location>
</feature>
<dbReference type="Gene3D" id="3.30.160.60">
    <property type="entry name" value="Classic Zinc Finger"/>
    <property type="match status" value="1"/>
</dbReference>
<feature type="compositionally biased region" description="Basic residues" evidence="8">
    <location>
        <begin position="800"/>
        <end position="810"/>
    </location>
</feature>
<feature type="compositionally biased region" description="Low complexity" evidence="8">
    <location>
        <begin position="38"/>
        <end position="50"/>
    </location>
</feature>
<feature type="domain" description="C2H2-type" evidence="9">
    <location>
        <begin position="578"/>
        <end position="606"/>
    </location>
</feature>
<feature type="region of interest" description="Disordered" evidence="8">
    <location>
        <begin position="769"/>
        <end position="811"/>
    </location>
</feature>
<dbReference type="Pfam" id="PF18479">
    <property type="entry name" value="PIN_11"/>
    <property type="match status" value="1"/>
</dbReference>
<dbReference type="InterPro" id="IPR013087">
    <property type="entry name" value="Znf_C2H2_type"/>
</dbReference>
<feature type="domain" description="C2H2-type" evidence="9">
    <location>
        <begin position="531"/>
        <end position="561"/>
    </location>
</feature>
<dbReference type="EMBL" id="OV696687">
    <property type="protein sequence ID" value="CAH1254051.1"/>
    <property type="molecule type" value="Genomic_DNA"/>
</dbReference>
<dbReference type="CDD" id="cd18721">
    <property type="entry name" value="PIN_ZNF451-like"/>
    <property type="match status" value="1"/>
</dbReference>
<dbReference type="InterPro" id="IPR058949">
    <property type="entry name" value="Zf-C2H2_ZNF451_1st"/>
</dbReference>
<dbReference type="GO" id="GO:0008270">
    <property type="term" value="F:zinc ion binding"/>
    <property type="evidence" value="ECO:0007669"/>
    <property type="project" value="UniProtKB-KW"/>
</dbReference>
<evidence type="ECO:0000256" key="1">
    <source>
        <dbReference type="ARBA" id="ARBA00004123"/>
    </source>
</evidence>
<keyword evidence="3" id="KW-0677">Repeat</keyword>
<keyword evidence="5" id="KW-0862">Zinc</keyword>
<protein>
    <submittedName>
        <fullName evidence="10">ZNF451 protein</fullName>
    </submittedName>
</protein>
<feature type="compositionally biased region" description="Polar residues" evidence="8">
    <location>
        <begin position="1"/>
        <end position="10"/>
    </location>
</feature>
<keyword evidence="6" id="KW-0539">Nucleus</keyword>
<feature type="region of interest" description="Disordered" evidence="8">
    <location>
        <begin position="1"/>
        <end position="70"/>
    </location>
</feature>
<feature type="region of interest" description="Disordered" evidence="8">
    <location>
        <begin position="317"/>
        <end position="356"/>
    </location>
</feature>
<evidence type="ECO:0000256" key="3">
    <source>
        <dbReference type="ARBA" id="ARBA00022737"/>
    </source>
</evidence>
<dbReference type="AlphaFoldDB" id="A0A8J9ZIV4"/>
<keyword evidence="4 7" id="KW-0863">Zinc-finger</keyword>
<dbReference type="GO" id="GO:0005634">
    <property type="term" value="C:nucleus"/>
    <property type="evidence" value="ECO:0007669"/>
    <property type="project" value="UniProtKB-SubCell"/>
</dbReference>
<evidence type="ECO:0000313" key="11">
    <source>
        <dbReference type="Proteomes" id="UP000838412"/>
    </source>
</evidence>
<gene>
    <name evidence="10" type="primary">ZNF451</name>
    <name evidence="10" type="ORF">BLAG_LOCUS13606</name>
</gene>
<dbReference type="PROSITE" id="PS50157">
    <property type="entry name" value="ZINC_FINGER_C2H2_2"/>
    <property type="match status" value="2"/>
</dbReference>
<evidence type="ECO:0000256" key="7">
    <source>
        <dbReference type="PROSITE-ProRule" id="PRU00042"/>
    </source>
</evidence>
<dbReference type="PANTHER" id="PTHR24406">
    <property type="entry name" value="TRANSCRIPTIONAL REPRESSOR CTCFL-RELATED"/>
    <property type="match status" value="1"/>
</dbReference>
<dbReference type="Proteomes" id="UP000838412">
    <property type="component" value="Chromosome 2"/>
</dbReference>
<evidence type="ECO:0000256" key="6">
    <source>
        <dbReference type="ARBA" id="ARBA00023242"/>
    </source>
</evidence>
<evidence type="ECO:0000259" key="9">
    <source>
        <dbReference type="PROSITE" id="PS50157"/>
    </source>
</evidence>
<accession>A0A8J9ZIV4</accession>
<dbReference type="CDD" id="cd22249">
    <property type="entry name" value="UDM1_RNF168_RNF169-like"/>
    <property type="match status" value="1"/>
</dbReference>
<sequence>MASNDSTSGSVVERTVEEAAAQPPAPEDMQVAFQADTQKPPDNPQNRQNPPTLPSSTDLNRNRVEAKKADIPLSQVGSTVVVNLCPTEGVDVMDEEEEDIVLIPHEQMKEEKQDHAVNKLVSNGRTGEDLRDDISILGDNGEGKDSPMQLGEDDVMLDQLKRDEELARQLQAEDEVDRETARRLQEEEDAQLAAQLWEQVNSDAEEDVIGLSAPDDDSVVSVTDSYGEDDDDDSVIITQDMQIKRDEEMARQLLQQLERRDHESDSDVLLVQEFEDSQLARELSHKEASSYSTVTSDGRHMTALERMKVQVELNKREKEKQKANFKKKCSKQVAHGRQQLQQLQSTPERRTALQQAQSGLNQWMKYKAPWEKGHRKKNLMPRQTLDGPIPCPVINCAARFATPYMLTAHMETFCHSPCNPTGTLQLSKRDGLDKCTCVVCGKHFLGRAAHDHHVDMAMKDPKLTHHWRLPGVPILCFACPACGLCFGRSEECMAHIMERRHQHYPDIQPIPLTRSIYLQLTAKCEQVKFTVKCNECPASFTRHSQIQRHYVTNGCHGSPVATAGKSILAVLKEMTPIYYCAECNITFTSFQAASIHSQSAHRGTVRFLKLKEDKMAMLFLTLGWQAETTGLNRQQTTWPWRRLAVPLKAVVSKAAATATASSPSSSVSSPSAASARPNILNSVQLQGNQLVRFPFPQASTSVVSKAPNSYPRPGVQAPPMTQLPFNQTVRFPLLPRPPASTGPQPYRHLLDMNAPGINSNVMNQLAATGNTGTKRCRSESGGDRSAVVPPANKTLPSTANKKKKKKKAKHQQTFVMSPHIIDAPGPSAKKAKHNNMSHIAVTLAQTNISGTSSIVSTGLGTTGSSGTSSSVPDPPEDVCHVIFVDLDNWGSFFSKLPQPLTDKTFVYGFKGGSCIWCPPRNNRAYDTIMSKKCFYLHPQCSKRKDAADFAICVHAGRLDERIPKCVPFTVLSGDGGFHELANQLQRSNRRTHIVSPHHQDADIILATLNSIGET</sequence>
<evidence type="ECO:0000256" key="4">
    <source>
        <dbReference type="ARBA" id="ARBA00022771"/>
    </source>
</evidence>
<dbReference type="InterPro" id="IPR050888">
    <property type="entry name" value="ZnF_C2H2-type_TF"/>
</dbReference>
<dbReference type="InterPro" id="IPR041192">
    <property type="entry name" value="PIN_11"/>
</dbReference>
<organism evidence="10 11">
    <name type="scientific">Branchiostoma lanceolatum</name>
    <name type="common">Common lancelet</name>
    <name type="synonym">Amphioxus lanceolatum</name>
    <dbReference type="NCBI Taxonomy" id="7740"/>
    <lineage>
        <taxon>Eukaryota</taxon>
        <taxon>Metazoa</taxon>
        <taxon>Chordata</taxon>
        <taxon>Cephalochordata</taxon>
        <taxon>Leptocardii</taxon>
        <taxon>Amphioxiformes</taxon>
        <taxon>Branchiostomatidae</taxon>
        <taxon>Branchiostoma</taxon>
    </lineage>
</organism>
<keyword evidence="11" id="KW-1185">Reference proteome</keyword>
<dbReference type="Pfam" id="PF23101">
    <property type="entry name" value="Zf-C2H2_ZNF451_1st"/>
    <property type="match status" value="1"/>
</dbReference>
<comment type="subcellular location">
    <subcellularLocation>
        <location evidence="1">Nucleus</location>
    </subcellularLocation>
</comment>
<keyword evidence="2" id="KW-0479">Metal-binding</keyword>
<name>A0A8J9ZIV4_BRALA</name>
<evidence type="ECO:0000256" key="5">
    <source>
        <dbReference type="ARBA" id="ARBA00022833"/>
    </source>
</evidence>
<evidence type="ECO:0000313" key="10">
    <source>
        <dbReference type="EMBL" id="CAH1254051.1"/>
    </source>
</evidence>